<dbReference type="Proteomes" id="UP001440984">
    <property type="component" value="Unassembled WGS sequence"/>
</dbReference>
<sequence length="141" mass="15681">MNEVLQMQLSYSALTAADLLGRSRTEVFVNVEADLVVLDGDREVLREGAFPVVELASALRRWKARGVAGRGDFEFTSLSLESRWRVRLVEADGGWRVVDDDGFTGAVRPAGEVDAAIDDFTTRLRGDCTRLLGSWIEQYLD</sequence>
<accession>A0ABV0L827</accession>
<reference evidence="2 3" key="1">
    <citation type="submission" date="2024-05" db="EMBL/GenBank/DDBJ databases">
        <authorList>
            <person name="Zhao H."/>
            <person name="Xu Y."/>
            <person name="Lin S."/>
            <person name="Spain J.C."/>
            <person name="Zhou N.-Y."/>
        </authorList>
    </citation>
    <scope>NUCLEOTIDE SEQUENCE [LARGE SCALE GENOMIC DNA]</scope>
    <source>
        <strain evidence="2 3">NEAU-NG30</strain>
    </source>
</reference>
<dbReference type="Pfam" id="PF25297">
    <property type="entry name" value="DUF7878"/>
    <property type="match status" value="1"/>
</dbReference>
<dbReference type="EMBL" id="JBDZYD010000001">
    <property type="protein sequence ID" value="MEQ0558114.1"/>
    <property type="molecule type" value="Genomic_DNA"/>
</dbReference>
<dbReference type="InterPro" id="IPR057200">
    <property type="entry name" value="DUF7878"/>
</dbReference>
<keyword evidence="3" id="KW-1185">Reference proteome</keyword>
<comment type="caution">
    <text evidence="2">The sequence shown here is derived from an EMBL/GenBank/DDBJ whole genome shotgun (WGS) entry which is preliminary data.</text>
</comment>
<protein>
    <recommendedName>
        <fullName evidence="1">DUF7878 domain-containing protein</fullName>
    </recommendedName>
</protein>
<evidence type="ECO:0000259" key="1">
    <source>
        <dbReference type="Pfam" id="PF25297"/>
    </source>
</evidence>
<evidence type="ECO:0000313" key="3">
    <source>
        <dbReference type="Proteomes" id="UP001440984"/>
    </source>
</evidence>
<organism evidence="2 3">
    <name type="scientific">Amycolatopsis melonis</name>
    <dbReference type="NCBI Taxonomy" id="3156488"/>
    <lineage>
        <taxon>Bacteria</taxon>
        <taxon>Bacillati</taxon>
        <taxon>Actinomycetota</taxon>
        <taxon>Actinomycetes</taxon>
        <taxon>Pseudonocardiales</taxon>
        <taxon>Pseudonocardiaceae</taxon>
        <taxon>Amycolatopsis</taxon>
    </lineage>
</organism>
<feature type="domain" description="DUF7878" evidence="1">
    <location>
        <begin position="17"/>
        <end position="91"/>
    </location>
</feature>
<evidence type="ECO:0000313" key="2">
    <source>
        <dbReference type="EMBL" id="MEQ0558114.1"/>
    </source>
</evidence>
<gene>
    <name evidence="2" type="ORF">ABJI51_03440</name>
</gene>
<proteinExistence type="predicted"/>
<dbReference type="RefSeq" id="WP_348947440.1">
    <property type="nucleotide sequence ID" value="NZ_JBDZYD010000001.1"/>
</dbReference>
<name>A0ABV0L827_9PSEU</name>